<keyword evidence="4" id="KW-1133">Transmembrane helix</keyword>
<dbReference type="InterPro" id="IPR036259">
    <property type="entry name" value="MFS_trans_sf"/>
</dbReference>
<dbReference type="GO" id="GO:0016020">
    <property type="term" value="C:membrane"/>
    <property type="evidence" value="ECO:0007669"/>
    <property type="project" value="UniProtKB-SubCell"/>
</dbReference>
<dbReference type="GO" id="GO:0022857">
    <property type="term" value="F:transmembrane transporter activity"/>
    <property type="evidence" value="ECO:0007669"/>
    <property type="project" value="InterPro"/>
</dbReference>
<feature type="transmembrane region" description="Helical" evidence="4">
    <location>
        <begin position="246"/>
        <end position="266"/>
    </location>
</feature>
<keyword evidence="4" id="KW-0472">Membrane</keyword>
<comment type="similarity">
    <text evidence="2">Belongs to the major facilitator superfamily. Monocarboxylate porter (TC 2.A.1.13) family.</text>
</comment>
<feature type="transmembrane region" description="Helical" evidence="4">
    <location>
        <begin position="287"/>
        <end position="304"/>
    </location>
</feature>
<sequence length="545" mass="58865">MWNKEENTEEAPKRDEKPLVNRNNEDGLGKDAQSASSSKDSNGVEQVEAAVEAKGNDPEVAAAAAKTEDKTTSVSNVAAIPDGGLSSWLQVLGSFFLFFNSWGITNTYGVYQTYYQSYLLRNNSPSSIAWIGSVQAFLLLFVGTLAGPMYDAGYLRIIMAVGSFLIVFGHMMLSLCEEYWEVLLAQAFCIGLGPGLLVVPSVAILSTYFRKKLAFSIGIAATGSSLGGVLYPIMLSRLISETGFPWAVRIIGFVCLATLLIPNAVIKMRVVPETMRSLIDWSAFRDVPFLLFTLASFIGFMGLYMPFVYVESFAIVEGIADEDLAFYLLSILNAASTFGRAIPNFIAGKIGPFNVFIPATVVSGVLILCLIPVSSLATTIVICALFGFTSGAFVSIPATIVVMLTPNRGYIGTRMGMAFGFAAIGILIGSPIGGAVLKSGGYNAIWIWGGVLMLSSGLLYIVTRIAKFGWKPIQRVLPRSMKVICRATNLSTEDEDHDSDRDRPRSLGCEIGRDSLVRFAPRASNEQRKTHAGDAELLVAQRGLS</sequence>
<dbReference type="Gene3D" id="1.20.1250.20">
    <property type="entry name" value="MFS general substrate transporter like domains"/>
    <property type="match status" value="2"/>
</dbReference>
<feature type="domain" description="Major facilitator superfamily (MFS) profile" evidence="5">
    <location>
        <begin position="86"/>
        <end position="467"/>
    </location>
</feature>
<feature type="transmembrane region" description="Helical" evidence="4">
    <location>
        <begin position="324"/>
        <end position="343"/>
    </location>
</feature>
<feature type="transmembrane region" description="Helical" evidence="4">
    <location>
        <begin position="416"/>
        <end position="437"/>
    </location>
</feature>
<feature type="transmembrane region" description="Helical" evidence="4">
    <location>
        <begin position="154"/>
        <end position="173"/>
    </location>
</feature>
<dbReference type="InterPro" id="IPR011701">
    <property type="entry name" value="MFS"/>
</dbReference>
<dbReference type="AlphaFoldDB" id="A0A6A6P0T5"/>
<feature type="transmembrane region" description="Helical" evidence="4">
    <location>
        <begin position="443"/>
        <end position="462"/>
    </location>
</feature>
<dbReference type="PROSITE" id="PS50850">
    <property type="entry name" value="MFS"/>
    <property type="match status" value="1"/>
</dbReference>
<gene>
    <name evidence="6" type="ORF">BDY21DRAFT_363837</name>
</gene>
<feature type="transmembrane region" description="Helical" evidence="4">
    <location>
        <begin position="185"/>
        <end position="206"/>
    </location>
</feature>
<evidence type="ECO:0000256" key="3">
    <source>
        <dbReference type="SAM" id="MobiDB-lite"/>
    </source>
</evidence>
<keyword evidence="7" id="KW-1185">Reference proteome</keyword>
<keyword evidence="4" id="KW-0812">Transmembrane</keyword>
<feature type="transmembrane region" description="Helical" evidence="4">
    <location>
        <begin position="355"/>
        <end position="373"/>
    </location>
</feature>
<feature type="transmembrane region" description="Helical" evidence="4">
    <location>
        <begin position="379"/>
        <end position="404"/>
    </location>
</feature>
<dbReference type="Proteomes" id="UP000799766">
    <property type="component" value="Unassembled WGS sequence"/>
</dbReference>
<dbReference type="InterPro" id="IPR050327">
    <property type="entry name" value="Proton-linked_MCT"/>
</dbReference>
<feature type="region of interest" description="Disordered" evidence="3">
    <location>
        <begin position="1"/>
        <end position="67"/>
    </location>
</feature>
<evidence type="ECO:0000313" key="6">
    <source>
        <dbReference type="EMBL" id="KAF2457566.1"/>
    </source>
</evidence>
<evidence type="ECO:0000256" key="1">
    <source>
        <dbReference type="ARBA" id="ARBA00004141"/>
    </source>
</evidence>
<dbReference type="PANTHER" id="PTHR11360:SF234">
    <property type="entry name" value="MFS-TYPE TRANSPORTER DBAD-RELATED"/>
    <property type="match status" value="1"/>
</dbReference>
<proteinExistence type="inferred from homology"/>
<name>A0A6A6P0T5_9PEZI</name>
<comment type="subcellular location">
    <subcellularLocation>
        <location evidence="1">Membrane</location>
        <topology evidence="1">Multi-pass membrane protein</topology>
    </subcellularLocation>
</comment>
<accession>A0A6A6P0T5</accession>
<feature type="compositionally biased region" description="Low complexity" evidence="3">
    <location>
        <begin position="30"/>
        <end position="41"/>
    </location>
</feature>
<feature type="transmembrane region" description="Helical" evidence="4">
    <location>
        <begin position="213"/>
        <end position="234"/>
    </location>
</feature>
<evidence type="ECO:0000313" key="7">
    <source>
        <dbReference type="Proteomes" id="UP000799766"/>
    </source>
</evidence>
<protein>
    <submittedName>
        <fullName evidence="6">Major facilitator superfamily domain-containing protein</fullName>
    </submittedName>
</protein>
<dbReference type="CDD" id="cd17352">
    <property type="entry name" value="MFS_MCT_SLC16"/>
    <property type="match status" value="1"/>
</dbReference>
<dbReference type="Pfam" id="PF07690">
    <property type="entry name" value="MFS_1"/>
    <property type="match status" value="1"/>
</dbReference>
<dbReference type="PANTHER" id="PTHR11360">
    <property type="entry name" value="MONOCARBOXYLATE TRANSPORTER"/>
    <property type="match status" value="1"/>
</dbReference>
<dbReference type="EMBL" id="MU001680">
    <property type="protein sequence ID" value="KAF2457566.1"/>
    <property type="molecule type" value="Genomic_DNA"/>
</dbReference>
<feature type="transmembrane region" description="Helical" evidence="4">
    <location>
        <begin position="128"/>
        <end position="147"/>
    </location>
</feature>
<dbReference type="OrthoDB" id="6509908at2759"/>
<dbReference type="SUPFAM" id="SSF103473">
    <property type="entry name" value="MFS general substrate transporter"/>
    <property type="match status" value="1"/>
</dbReference>
<dbReference type="InterPro" id="IPR020846">
    <property type="entry name" value="MFS_dom"/>
</dbReference>
<feature type="compositionally biased region" description="Basic and acidic residues" evidence="3">
    <location>
        <begin position="1"/>
        <end position="29"/>
    </location>
</feature>
<evidence type="ECO:0000256" key="2">
    <source>
        <dbReference type="ARBA" id="ARBA00006727"/>
    </source>
</evidence>
<feature type="transmembrane region" description="Helical" evidence="4">
    <location>
        <begin position="88"/>
        <end position="108"/>
    </location>
</feature>
<evidence type="ECO:0000259" key="5">
    <source>
        <dbReference type="PROSITE" id="PS50850"/>
    </source>
</evidence>
<reference evidence="6" key="1">
    <citation type="journal article" date="2020" name="Stud. Mycol.">
        <title>101 Dothideomycetes genomes: a test case for predicting lifestyles and emergence of pathogens.</title>
        <authorList>
            <person name="Haridas S."/>
            <person name="Albert R."/>
            <person name="Binder M."/>
            <person name="Bloem J."/>
            <person name="Labutti K."/>
            <person name="Salamov A."/>
            <person name="Andreopoulos B."/>
            <person name="Baker S."/>
            <person name="Barry K."/>
            <person name="Bills G."/>
            <person name="Bluhm B."/>
            <person name="Cannon C."/>
            <person name="Castanera R."/>
            <person name="Culley D."/>
            <person name="Daum C."/>
            <person name="Ezra D."/>
            <person name="Gonzalez J."/>
            <person name="Henrissat B."/>
            <person name="Kuo A."/>
            <person name="Liang C."/>
            <person name="Lipzen A."/>
            <person name="Lutzoni F."/>
            <person name="Magnuson J."/>
            <person name="Mondo S."/>
            <person name="Nolan M."/>
            <person name="Ohm R."/>
            <person name="Pangilinan J."/>
            <person name="Park H.-J."/>
            <person name="Ramirez L."/>
            <person name="Alfaro M."/>
            <person name="Sun H."/>
            <person name="Tritt A."/>
            <person name="Yoshinaga Y."/>
            <person name="Zwiers L.-H."/>
            <person name="Turgeon B."/>
            <person name="Goodwin S."/>
            <person name="Spatafora J."/>
            <person name="Crous P."/>
            <person name="Grigoriev I."/>
        </authorList>
    </citation>
    <scope>NUCLEOTIDE SEQUENCE</scope>
    <source>
        <strain evidence="6">ATCC 16933</strain>
    </source>
</reference>
<evidence type="ECO:0000256" key="4">
    <source>
        <dbReference type="SAM" id="Phobius"/>
    </source>
</evidence>
<organism evidence="6 7">
    <name type="scientific">Lineolata rhizophorae</name>
    <dbReference type="NCBI Taxonomy" id="578093"/>
    <lineage>
        <taxon>Eukaryota</taxon>
        <taxon>Fungi</taxon>
        <taxon>Dikarya</taxon>
        <taxon>Ascomycota</taxon>
        <taxon>Pezizomycotina</taxon>
        <taxon>Dothideomycetes</taxon>
        <taxon>Dothideomycetes incertae sedis</taxon>
        <taxon>Lineolatales</taxon>
        <taxon>Lineolataceae</taxon>
        <taxon>Lineolata</taxon>
    </lineage>
</organism>